<gene>
    <name evidence="5" type="ORF">BAE44_0004449</name>
</gene>
<name>A0A1E5WAU5_9POAL</name>
<comment type="similarity">
    <text evidence="1">Belongs to the peptidase C1 family.</text>
</comment>
<dbReference type="Pfam" id="PF08246">
    <property type="entry name" value="Inhibitor_I29"/>
    <property type="match status" value="1"/>
</dbReference>
<evidence type="ECO:0000256" key="1">
    <source>
        <dbReference type="ARBA" id="ARBA00008455"/>
    </source>
</evidence>
<dbReference type="InterPro" id="IPR013128">
    <property type="entry name" value="Peptidase_C1A"/>
</dbReference>
<organism evidence="5 6">
    <name type="scientific">Dichanthelium oligosanthes</name>
    <dbReference type="NCBI Taxonomy" id="888268"/>
    <lineage>
        <taxon>Eukaryota</taxon>
        <taxon>Viridiplantae</taxon>
        <taxon>Streptophyta</taxon>
        <taxon>Embryophyta</taxon>
        <taxon>Tracheophyta</taxon>
        <taxon>Spermatophyta</taxon>
        <taxon>Magnoliopsida</taxon>
        <taxon>Liliopsida</taxon>
        <taxon>Poales</taxon>
        <taxon>Poaceae</taxon>
        <taxon>PACMAD clade</taxon>
        <taxon>Panicoideae</taxon>
        <taxon>Panicodae</taxon>
        <taxon>Paniceae</taxon>
        <taxon>Dichantheliinae</taxon>
        <taxon>Dichanthelium</taxon>
    </lineage>
</organism>
<accession>A0A1E5WAU5</accession>
<dbReference type="EMBL" id="LWDX02015093">
    <property type="protein sequence ID" value="OEL34533.1"/>
    <property type="molecule type" value="Genomic_DNA"/>
</dbReference>
<keyword evidence="6" id="KW-1185">Reference proteome</keyword>
<dbReference type="AlphaFoldDB" id="A0A1E5WAU5"/>
<dbReference type="Pfam" id="PF00112">
    <property type="entry name" value="Peptidase_C1"/>
    <property type="match status" value="2"/>
</dbReference>
<protein>
    <submittedName>
        <fullName evidence="5">Uncharacterized protein</fullName>
    </submittedName>
</protein>
<dbReference type="Gene3D" id="1.10.287.2250">
    <property type="match status" value="1"/>
</dbReference>
<dbReference type="InterPro" id="IPR000668">
    <property type="entry name" value="Peptidase_C1A_C"/>
</dbReference>
<proteinExistence type="inferred from homology"/>
<dbReference type="OrthoDB" id="65740at2759"/>
<dbReference type="Gene3D" id="3.90.70.10">
    <property type="entry name" value="Cysteine proteinases"/>
    <property type="match status" value="2"/>
</dbReference>
<dbReference type="InterPro" id="IPR038765">
    <property type="entry name" value="Papain-like_cys_pep_sf"/>
</dbReference>
<dbReference type="InterPro" id="IPR013201">
    <property type="entry name" value="Prot_inhib_I29"/>
</dbReference>
<sequence length="285" mass="31565">MALSSSPCLALALLALVALTGMASSSCGHVIRATIGGVQLLEDHELLMMERFHGWTVRHGGSYATAEEKLRRFEIYRWNLQFIEAANRDGRLSYTLGENKFTNLTHEELIPGHIHQPPCAAARPRDGGGGGDGDHNSRRTCACWAFAVVAAIERAYTIAKGVEPPELSEQELIDCDLNDSGCQGGWPQDAFDWVQISIKDYGQVKERSEEELMLAVANQLVTVEFDATDECFRHYLYAVYDGMCINEHGDYVGPCSSNTLNHDMAIVEYVGKGDDLDKYWIAKNS</sequence>
<feature type="signal peptide" evidence="2">
    <location>
        <begin position="1"/>
        <end position="25"/>
    </location>
</feature>
<evidence type="ECO:0000313" key="6">
    <source>
        <dbReference type="Proteomes" id="UP000095767"/>
    </source>
</evidence>
<dbReference type="STRING" id="888268.A0A1E5WAU5"/>
<evidence type="ECO:0000259" key="3">
    <source>
        <dbReference type="SMART" id="SM00645"/>
    </source>
</evidence>
<feature type="domain" description="Cathepsin propeptide inhibitor" evidence="4">
    <location>
        <begin position="52"/>
        <end position="109"/>
    </location>
</feature>
<dbReference type="SUPFAM" id="SSF54001">
    <property type="entry name" value="Cysteine proteinases"/>
    <property type="match status" value="1"/>
</dbReference>
<evidence type="ECO:0000259" key="4">
    <source>
        <dbReference type="SMART" id="SM00848"/>
    </source>
</evidence>
<dbReference type="SMART" id="SM00645">
    <property type="entry name" value="Pept_C1"/>
    <property type="match status" value="1"/>
</dbReference>
<dbReference type="PANTHER" id="PTHR12411">
    <property type="entry name" value="CYSTEINE PROTEASE FAMILY C1-RELATED"/>
    <property type="match status" value="1"/>
</dbReference>
<evidence type="ECO:0000256" key="2">
    <source>
        <dbReference type="SAM" id="SignalP"/>
    </source>
</evidence>
<dbReference type="GO" id="GO:0006508">
    <property type="term" value="P:proteolysis"/>
    <property type="evidence" value="ECO:0007669"/>
    <property type="project" value="InterPro"/>
</dbReference>
<dbReference type="SMART" id="SM00848">
    <property type="entry name" value="Inhibitor_I29"/>
    <property type="match status" value="1"/>
</dbReference>
<reference evidence="5 6" key="1">
    <citation type="submission" date="2016-09" db="EMBL/GenBank/DDBJ databases">
        <title>The draft genome of Dichanthelium oligosanthes: A C3 panicoid grass species.</title>
        <authorList>
            <person name="Studer A.J."/>
            <person name="Schnable J.C."/>
            <person name="Brutnell T.P."/>
        </authorList>
    </citation>
    <scope>NUCLEOTIDE SEQUENCE [LARGE SCALE GENOMIC DNA]</scope>
    <source>
        <strain evidence="6">cv. Kellogg 1175</strain>
        <tissue evidence="5">Leaf</tissue>
    </source>
</reference>
<dbReference type="GO" id="GO:0008234">
    <property type="term" value="F:cysteine-type peptidase activity"/>
    <property type="evidence" value="ECO:0007669"/>
    <property type="project" value="InterPro"/>
</dbReference>
<evidence type="ECO:0000313" key="5">
    <source>
        <dbReference type="EMBL" id="OEL34533.1"/>
    </source>
</evidence>
<feature type="domain" description="Peptidase C1A papain C-terminal" evidence="3">
    <location>
        <begin position="116"/>
        <end position="281"/>
    </location>
</feature>
<keyword evidence="2" id="KW-0732">Signal</keyword>
<comment type="caution">
    <text evidence="5">The sequence shown here is derived from an EMBL/GenBank/DDBJ whole genome shotgun (WGS) entry which is preliminary data.</text>
</comment>
<feature type="chain" id="PRO_5018672814" evidence="2">
    <location>
        <begin position="26"/>
        <end position="285"/>
    </location>
</feature>
<dbReference type="Proteomes" id="UP000095767">
    <property type="component" value="Unassembled WGS sequence"/>
</dbReference>